<dbReference type="InterPro" id="IPR044135">
    <property type="entry name" value="Met-tRNA-FMT_C"/>
</dbReference>
<evidence type="ECO:0000313" key="7">
    <source>
        <dbReference type="EMBL" id="CRX36922.1"/>
    </source>
</evidence>
<dbReference type="GO" id="GO:0005829">
    <property type="term" value="C:cytosol"/>
    <property type="evidence" value="ECO:0007669"/>
    <property type="project" value="TreeGrafter"/>
</dbReference>
<dbReference type="EC" id="2.1.2.9" evidence="2"/>
<evidence type="ECO:0000256" key="3">
    <source>
        <dbReference type="ARBA" id="ARBA00022679"/>
    </source>
</evidence>
<keyword evidence="3 7" id="KW-0808">Transferase</keyword>
<evidence type="ECO:0000259" key="5">
    <source>
        <dbReference type="Pfam" id="PF00551"/>
    </source>
</evidence>
<dbReference type="Proteomes" id="UP000242141">
    <property type="component" value="Unassembled WGS sequence"/>
</dbReference>
<dbReference type="SUPFAM" id="SSF53328">
    <property type="entry name" value="Formyltransferase"/>
    <property type="match status" value="1"/>
</dbReference>
<feature type="domain" description="Formyl transferase C-terminal" evidence="6">
    <location>
        <begin position="206"/>
        <end position="306"/>
    </location>
</feature>
<name>A0A0G7ZL86_9MOLU</name>
<feature type="domain" description="Formyl transferase N-terminal" evidence="5">
    <location>
        <begin position="5"/>
        <end position="173"/>
    </location>
</feature>
<dbReference type="Pfam" id="PF00551">
    <property type="entry name" value="Formyl_trans_N"/>
    <property type="match status" value="1"/>
</dbReference>
<gene>
    <name evidence="7" type="ORF">HEPPS_01210</name>
</gene>
<evidence type="ECO:0000256" key="1">
    <source>
        <dbReference type="ARBA" id="ARBA00010699"/>
    </source>
</evidence>
<dbReference type="InterPro" id="IPR036477">
    <property type="entry name" value="Formyl_transf_N_sf"/>
</dbReference>
<comment type="similarity">
    <text evidence="1">Belongs to the Fmt family.</text>
</comment>
<dbReference type="PANTHER" id="PTHR11138">
    <property type="entry name" value="METHIONYL-TRNA FORMYLTRANSFERASE"/>
    <property type="match status" value="1"/>
</dbReference>
<sequence>MEKIKIVFLGNSHISLAALEPLMKDQRFKIIAVFTTIDQKIGRNHSKLLPSPVALFAKKNHLNLIKTANINKDIDKLKDLDFDLLVTLSFGQILAPEVLKLAKLINLNIHASLLPKGRGANPIQQAILEGEKETGFSLMEMIEEMDAGDYFYQAKIKIADDDTYLKLEEKIANLIKLKITDLLIKYVDQKLTRTKQEQNKVSYWGKISPSLQIIDFNKSTIEIYNKIRALNPKPKAKFIFKNIEIFVLEAKYKLLKKEQIKEKIGTFLKIEKEGIFFQTIDGIIIFTKIIIPGKKAQYVSEIVNGKSIFKN</sequence>
<dbReference type="InterPro" id="IPR005793">
    <property type="entry name" value="Formyl_trans_C"/>
</dbReference>
<dbReference type="InterPro" id="IPR011034">
    <property type="entry name" value="Formyl_transferase-like_C_sf"/>
</dbReference>
<evidence type="ECO:0000259" key="6">
    <source>
        <dbReference type="Pfam" id="PF02911"/>
    </source>
</evidence>
<accession>A0A0G7ZL86</accession>
<dbReference type="NCBIfam" id="TIGR00460">
    <property type="entry name" value="fmt"/>
    <property type="match status" value="1"/>
</dbReference>
<proteinExistence type="inferred from homology"/>
<evidence type="ECO:0000256" key="4">
    <source>
        <dbReference type="ARBA" id="ARBA00022917"/>
    </source>
</evidence>
<organism evidence="7 8">
    <name type="scientific">Candidatus Hepatoplasma crinochetorum</name>
    <dbReference type="NCBI Taxonomy" id="295596"/>
    <lineage>
        <taxon>Bacteria</taxon>
        <taxon>Bacillati</taxon>
        <taxon>Mycoplasmatota</taxon>
        <taxon>Mollicutes</taxon>
        <taxon>Candidatus Hepatoplasmataceae</taxon>
        <taxon>Candidatus Hepatoplasma</taxon>
    </lineage>
</organism>
<dbReference type="PANTHER" id="PTHR11138:SF5">
    <property type="entry name" value="METHIONYL-TRNA FORMYLTRANSFERASE, MITOCHONDRIAL"/>
    <property type="match status" value="1"/>
</dbReference>
<dbReference type="Pfam" id="PF02911">
    <property type="entry name" value="Formyl_trans_C"/>
    <property type="match status" value="1"/>
</dbReference>
<dbReference type="GO" id="GO:0004479">
    <property type="term" value="F:methionyl-tRNA formyltransferase activity"/>
    <property type="evidence" value="ECO:0007669"/>
    <property type="project" value="UniProtKB-EC"/>
</dbReference>
<dbReference type="AlphaFoldDB" id="A0A0G7ZL86"/>
<evidence type="ECO:0000313" key="8">
    <source>
        <dbReference type="Proteomes" id="UP000242141"/>
    </source>
</evidence>
<dbReference type="EMBL" id="CWGI01000001">
    <property type="protein sequence ID" value="CRX36922.1"/>
    <property type="molecule type" value="Genomic_DNA"/>
</dbReference>
<dbReference type="InterPro" id="IPR041711">
    <property type="entry name" value="Met-tRNA-FMT_N"/>
</dbReference>
<dbReference type="InterPro" id="IPR005794">
    <property type="entry name" value="Fmt"/>
</dbReference>
<dbReference type="CDD" id="cd08646">
    <property type="entry name" value="FMT_core_Met-tRNA-FMT_N"/>
    <property type="match status" value="1"/>
</dbReference>
<reference evidence="8" key="1">
    <citation type="submission" date="2015-05" db="EMBL/GenBank/DDBJ databases">
        <authorList>
            <person name="Collingro A."/>
        </authorList>
    </citation>
    <scope>NUCLEOTIDE SEQUENCE [LARGE SCALE GENOMIC DNA]</scope>
    <source>
        <strain evidence="8">Ps</strain>
    </source>
</reference>
<dbReference type="SUPFAM" id="SSF50486">
    <property type="entry name" value="FMT C-terminal domain-like"/>
    <property type="match status" value="1"/>
</dbReference>
<dbReference type="CDD" id="cd08704">
    <property type="entry name" value="Met_tRNA_FMT_C"/>
    <property type="match status" value="1"/>
</dbReference>
<dbReference type="InterPro" id="IPR002376">
    <property type="entry name" value="Formyl_transf_N"/>
</dbReference>
<protein>
    <recommendedName>
        <fullName evidence="2">methionyl-tRNA formyltransferase</fullName>
        <ecNumber evidence="2">2.1.2.9</ecNumber>
    </recommendedName>
</protein>
<keyword evidence="8" id="KW-1185">Reference proteome</keyword>
<keyword evidence="4" id="KW-0648">Protein biosynthesis</keyword>
<evidence type="ECO:0000256" key="2">
    <source>
        <dbReference type="ARBA" id="ARBA00012261"/>
    </source>
</evidence>
<dbReference type="Gene3D" id="3.40.50.12230">
    <property type="match status" value="1"/>
</dbReference>